<keyword evidence="3" id="KW-1185">Reference proteome</keyword>
<proteinExistence type="predicted"/>
<accession>A0A226DVG4</accession>
<evidence type="ECO:0000313" key="3">
    <source>
        <dbReference type="Proteomes" id="UP000198287"/>
    </source>
</evidence>
<protein>
    <submittedName>
        <fullName evidence="2">Uncharacterized protein</fullName>
    </submittedName>
</protein>
<dbReference type="EMBL" id="LNIX01000011">
    <property type="protein sequence ID" value="OXA48667.1"/>
    <property type="molecule type" value="Genomic_DNA"/>
</dbReference>
<feature type="region of interest" description="Disordered" evidence="1">
    <location>
        <begin position="64"/>
        <end position="135"/>
    </location>
</feature>
<feature type="compositionally biased region" description="Low complexity" evidence="1">
    <location>
        <begin position="99"/>
        <end position="108"/>
    </location>
</feature>
<evidence type="ECO:0000313" key="2">
    <source>
        <dbReference type="EMBL" id="OXA48667.1"/>
    </source>
</evidence>
<dbReference type="Proteomes" id="UP000198287">
    <property type="component" value="Unassembled WGS sequence"/>
</dbReference>
<evidence type="ECO:0000256" key="1">
    <source>
        <dbReference type="SAM" id="MobiDB-lite"/>
    </source>
</evidence>
<comment type="caution">
    <text evidence="2">The sequence shown here is derived from an EMBL/GenBank/DDBJ whole genome shotgun (WGS) entry which is preliminary data.</text>
</comment>
<sequence>MESIYNATISVGYDELWTSKNLMPNPSSIYFEAEEQMESEHVKQDTFHLSNGFKFSAIREVDDPFEDECDDENGASEGSEGTQSCVFSSISNSTENSEVDASSTTSTSETDDSDSEEIDPDDSDWEDCNSSEVDNVEEVVQNWKRAYAADPDSDEEVACNMTKLKIASEKAGCAGLLQRLETHLDKFYSVDFNDDCALENFGRKADRLHRGKAGREERRGKMGKK</sequence>
<feature type="compositionally biased region" description="Acidic residues" evidence="1">
    <location>
        <begin position="64"/>
        <end position="74"/>
    </location>
</feature>
<gene>
    <name evidence="2" type="ORF">Fcan01_16739</name>
</gene>
<reference evidence="2 3" key="1">
    <citation type="submission" date="2015-12" db="EMBL/GenBank/DDBJ databases">
        <title>The genome of Folsomia candida.</title>
        <authorList>
            <person name="Faddeeva A."/>
            <person name="Derks M.F."/>
            <person name="Anvar Y."/>
            <person name="Smit S."/>
            <person name="Van Straalen N."/>
            <person name="Roelofs D."/>
        </authorList>
    </citation>
    <scope>NUCLEOTIDE SEQUENCE [LARGE SCALE GENOMIC DNA]</scope>
    <source>
        <strain evidence="2 3">VU population</strain>
        <tissue evidence="2">Whole body</tissue>
    </source>
</reference>
<feature type="compositionally biased region" description="Acidic residues" evidence="1">
    <location>
        <begin position="109"/>
        <end position="135"/>
    </location>
</feature>
<feature type="compositionally biased region" description="Polar residues" evidence="1">
    <location>
        <begin position="79"/>
        <end position="96"/>
    </location>
</feature>
<organism evidence="2 3">
    <name type="scientific">Folsomia candida</name>
    <name type="common">Springtail</name>
    <dbReference type="NCBI Taxonomy" id="158441"/>
    <lineage>
        <taxon>Eukaryota</taxon>
        <taxon>Metazoa</taxon>
        <taxon>Ecdysozoa</taxon>
        <taxon>Arthropoda</taxon>
        <taxon>Hexapoda</taxon>
        <taxon>Collembola</taxon>
        <taxon>Entomobryomorpha</taxon>
        <taxon>Isotomoidea</taxon>
        <taxon>Isotomidae</taxon>
        <taxon>Proisotominae</taxon>
        <taxon>Folsomia</taxon>
    </lineage>
</organism>
<name>A0A226DVG4_FOLCA</name>
<dbReference type="AlphaFoldDB" id="A0A226DVG4"/>